<gene>
    <name evidence="1" type="ORF">PCOR1329_LOCUS51731</name>
</gene>
<proteinExistence type="predicted"/>
<evidence type="ECO:0000313" key="1">
    <source>
        <dbReference type="EMBL" id="CAK0863629.1"/>
    </source>
</evidence>
<sequence>MSTGASSQRWSRYWSTCSRTRRSSTSRTLATLPKERIGFAMERYPRRTRIWKRYREVAKLNDIVVAKIESHMSATDVMVAGVDMGDIMGNHLADEFVEGTAGEVKVPQNEVRKIRFAEEVATPMAAMEKEPSQQPAAKELNDGKRKLEKRKLVVADTKHVIMWDPSAEFFKREQ</sequence>
<organism evidence="1 2">
    <name type="scientific">Prorocentrum cordatum</name>
    <dbReference type="NCBI Taxonomy" id="2364126"/>
    <lineage>
        <taxon>Eukaryota</taxon>
        <taxon>Sar</taxon>
        <taxon>Alveolata</taxon>
        <taxon>Dinophyceae</taxon>
        <taxon>Prorocentrales</taxon>
        <taxon>Prorocentraceae</taxon>
        <taxon>Prorocentrum</taxon>
    </lineage>
</organism>
<reference evidence="1" key="1">
    <citation type="submission" date="2023-10" db="EMBL/GenBank/DDBJ databases">
        <authorList>
            <person name="Chen Y."/>
            <person name="Shah S."/>
            <person name="Dougan E. K."/>
            <person name="Thang M."/>
            <person name="Chan C."/>
        </authorList>
    </citation>
    <scope>NUCLEOTIDE SEQUENCE [LARGE SCALE GENOMIC DNA]</scope>
</reference>
<dbReference type="Proteomes" id="UP001189429">
    <property type="component" value="Unassembled WGS sequence"/>
</dbReference>
<comment type="caution">
    <text evidence="1">The sequence shown here is derived from an EMBL/GenBank/DDBJ whole genome shotgun (WGS) entry which is preliminary data.</text>
</comment>
<name>A0ABN9UWG3_9DINO</name>
<dbReference type="EMBL" id="CAUYUJ010016282">
    <property type="protein sequence ID" value="CAK0863629.1"/>
    <property type="molecule type" value="Genomic_DNA"/>
</dbReference>
<protein>
    <submittedName>
        <fullName evidence="1">Uncharacterized protein</fullName>
    </submittedName>
</protein>
<evidence type="ECO:0000313" key="2">
    <source>
        <dbReference type="Proteomes" id="UP001189429"/>
    </source>
</evidence>
<accession>A0ABN9UWG3</accession>
<keyword evidence="2" id="KW-1185">Reference proteome</keyword>